<dbReference type="FunFam" id="3.40.47.10:FF:000031">
    <property type="entry name" value="Sterigmatocystin biosynthesis polyketide synthase"/>
    <property type="match status" value="1"/>
</dbReference>
<comment type="caution">
    <text evidence="9">The sequence shown here is derived from an EMBL/GenBank/DDBJ whole genome shotgun (WGS) entry which is preliminary data.</text>
</comment>
<feature type="region of interest" description="Disordered" evidence="5">
    <location>
        <begin position="1544"/>
        <end position="1617"/>
    </location>
</feature>
<gene>
    <name evidence="9" type="ORF">JMJ35_007816</name>
</gene>
<dbReference type="InterPro" id="IPR001227">
    <property type="entry name" value="Ac_transferase_dom_sf"/>
</dbReference>
<feature type="domain" description="Carrier" evidence="6">
    <location>
        <begin position="1614"/>
        <end position="1691"/>
    </location>
</feature>
<dbReference type="InterPro" id="IPR016035">
    <property type="entry name" value="Acyl_Trfase/lysoPLipase"/>
</dbReference>
<feature type="region of interest" description="C-terminal hotdog fold" evidence="4">
    <location>
        <begin position="1389"/>
        <end position="1536"/>
    </location>
</feature>
<feature type="region of interest" description="N-terminal hotdog fold" evidence="4">
    <location>
        <begin position="1228"/>
        <end position="1362"/>
    </location>
</feature>
<feature type="domain" description="Ketosynthase family 3 (KS3)" evidence="7">
    <location>
        <begin position="403"/>
        <end position="837"/>
    </location>
</feature>
<dbReference type="PROSITE" id="PS52004">
    <property type="entry name" value="KS3_2"/>
    <property type="match status" value="1"/>
</dbReference>
<evidence type="ECO:0000256" key="2">
    <source>
        <dbReference type="ARBA" id="ARBA00022553"/>
    </source>
</evidence>
<dbReference type="FunFam" id="3.40.366.10:FF:000017">
    <property type="entry name" value="Non-reducing polyketide synthase aptA"/>
    <property type="match status" value="1"/>
</dbReference>
<keyword evidence="3" id="KW-0808">Transferase</keyword>
<dbReference type="Pfam" id="PF02801">
    <property type="entry name" value="Ketoacyl-synt_C"/>
    <property type="match status" value="1"/>
</dbReference>
<dbReference type="FunFam" id="3.10.129.110:FF:000001">
    <property type="entry name" value="Sterigmatocystin biosynthesis polyketide synthase"/>
    <property type="match status" value="1"/>
</dbReference>
<dbReference type="Pfam" id="PF16073">
    <property type="entry name" value="SAT"/>
    <property type="match status" value="1"/>
</dbReference>
<dbReference type="InterPro" id="IPR014031">
    <property type="entry name" value="Ketoacyl_synth_C"/>
</dbReference>
<evidence type="ECO:0000256" key="5">
    <source>
        <dbReference type="SAM" id="MobiDB-lite"/>
    </source>
</evidence>
<dbReference type="InterPro" id="IPR049900">
    <property type="entry name" value="PKS_mFAS_DH"/>
</dbReference>
<dbReference type="InterPro" id="IPR014043">
    <property type="entry name" value="Acyl_transferase_dom"/>
</dbReference>
<dbReference type="InterPro" id="IPR032088">
    <property type="entry name" value="SAT"/>
</dbReference>
<evidence type="ECO:0000313" key="10">
    <source>
        <dbReference type="Proteomes" id="UP001166286"/>
    </source>
</evidence>
<dbReference type="Proteomes" id="UP001166286">
    <property type="component" value="Unassembled WGS sequence"/>
</dbReference>
<dbReference type="InterPro" id="IPR036736">
    <property type="entry name" value="ACP-like_sf"/>
</dbReference>
<name>A0AA39QUD9_9LECA</name>
<feature type="active site" description="Proton acceptor; for dehydratase activity" evidence="4">
    <location>
        <position position="1260"/>
    </location>
</feature>
<dbReference type="GO" id="GO:0044550">
    <property type="term" value="P:secondary metabolite biosynthetic process"/>
    <property type="evidence" value="ECO:0007669"/>
    <property type="project" value="TreeGrafter"/>
</dbReference>
<dbReference type="FunFam" id="1.10.1200.10:FF:000011">
    <property type="entry name" value="Sterigmatocystin biosynthesis polyketide synthase"/>
    <property type="match status" value="1"/>
</dbReference>
<dbReference type="Pfam" id="PF00109">
    <property type="entry name" value="ketoacyl-synt"/>
    <property type="match status" value="1"/>
</dbReference>
<dbReference type="PROSITE" id="PS50075">
    <property type="entry name" value="CARRIER"/>
    <property type="match status" value="1"/>
</dbReference>
<dbReference type="InterPro" id="IPR016036">
    <property type="entry name" value="Malonyl_transacylase_ACP-bd"/>
</dbReference>
<dbReference type="Gene3D" id="3.30.70.3290">
    <property type="match status" value="1"/>
</dbReference>
<dbReference type="SUPFAM" id="SSF47336">
    <property type="entry name" value="ACP-like"/>
    <property type="match status" value="1"/>
</dbReference>
<dbReference type="SUPFAM" id="SSF52151">
    <property type="entry name" value="FabD/lysophospholipase-like"/>
    <property type="match status" value="1"/>
</dbReference>
<evidence type="ECO:0000259" key="8">
    <source>
        <dbReference type="PROSITE" id="PS52019"/>
    </source>
</evidence>
<dbReference type="InterPro" id="IPR050091">
    <property type="entry name" value="PKS_NRPS_Biosynth_Enz"/>
</dbReference>
<accession>A0AA39QUD9</accession>
<evidence type="ECO:0000313" key="9">
    <source>
        <dbReference type="EMBL" id="KAK0509422.1"/>
    </source>
</evidence>
<dbReference type="SMART" id="SM00823">
    <property type="entry name" value="PKS_PP"/>
    <property type="match status" value="1"/>
</dbReference>
<dbReference type="Pfam" id="PF22621">
    <property type="entry name" value="CurL-like_PKS_C"/>
    <property type="match status" value="1"/>
</dbReference>
<dbReference type="Gene3D" id="3.10.129.110">
    <property type="entry name" value="Polyketide synthase dehydratase"/>
    <property type="match status" value="1"/>
</dbReference>
<dbReference type="Gene3D" id="1.10.1200.10">
    <property type="entry name" value="ACP-like"/>
    <property type="match status" value="1"/>
</dbReference>
<evidence type="ECO:0000256" key="4">
    <source>
        <dbReference type="PROSITE-ProRule" id="PRU01363"/>
    </source>
</evidence>
<dbReference type="InterPro" id="IPR014030">
    <property type="entry name" value="Ketoacyl_synth_N"/>
</dbReference>
<dbReference type="InterPro" id="IPR020806">
    <property type="entry name" value="PKS_PP-bd"/>
</dbReference>
<dbReference type="InterPro" id="IPR049551">
    <property type="entry name" value="PKS_DH_C"/>
</dbReference>
<dbReference type="Pfam" id="PF00550">
    <property type="entry name" value="PP-binding"/>
    <property type="match status" value="1"/>
</dbReference>
<keyword evidence="2" id="KW-0597">Phosphoprotein</keyword>
<dbReference type="SUPFAM" id="SSF53901">
    <property type="entry name" value="Thiolase-like"/>
    <property type="match status" value="1"/>
</dbReference>
<keyword evidence="1" id="KW-0596">Phosphopantetheine</keyword>
<dbReference type="GO" id="GO:0004312">
    <property type="term" value="F:fatty acid synthase activity"/>
    <property type="evidence" value="ECO:0007669"/>
    <property type="project" value="TreeGrafter"/>
</dbReference>
<keyword evidence="10" id="KW-1185">Reference proteome</keyword>
<dbReference type="PANTHER" id="PTHR43775">
    <property type="entry name" value="FATTY ACID SYNTHASE"/>
    <property type="match status" value="1"/>
</dbReference>
<feature type="compositionally biased region" description="Polar residues" evidence="5">
    <location>
        <begin position="1548"/>
        <end position="1567"/>
    </location>
</feature>
<dbReference type="InterPro" id="IPR020841">
    <property type="entry name" value="PKS_Beta-ketoAc_synthase_dom"/>
</dbReference>
<dbReference type="EMBL" id="JAFEKC020000018">
    <property type="protein sequence ID" value="KAK0509422.1"/>
    <property type="molecule type" value="Genomic_DNA"/>
</dbReference>
<evidence type="ECO:0000256" key="3">
    <source>
        <dbReference type="ARBA" id="ARBA00022679"/>
    </source>
</evidence>
<sequence>MSILTPSSDSSDGCMKASIVHFSNELPNDNLVDVLRYLHIKSKGRNNALLALFLEGAVTALREEVRELERTLKDLVRPFEVLSQLAEDAELRQGPLGESIEGMLLCVVEIGTLLSYYEECPHEYCFDPQLTLITGLGIGLLASAALSLSPRLADMPLVGAEVVRTAFRVGVMVDKVSQSLEPRDTAGRSETWAYVVTGITEELVQRELDENNGSEQLTPKSSEIFISGYAESSVTISGPPSRLKALFRNSKFFHSVKNIALPVFGGLCHAGHIYNRQHVQSVVKASSLQDLDVRYSSMIPILSTGTGERYHATGPVELFEQIITELLTRPIRWKSVVTSAIKRAGEMDAWECQILVFRESHSVRELLSNLKTALPDLKAVLQDIMPPNFRRSEAQQSVRGPMQSKIAIVGMACRYPGDATDPDKYWEVLEQGLDVHKKVPTDRFDVDAHTDPTGKRTNTSITPYGCFVDDPGLFDAHFFNMSPGEAQETCPMQRLALVTAYEALERSGYVANRTNSTNLSRISKFYGQSSDDYHESNTAQEVGTYFIPGGNRAFGPGRINYFFKFSGPSFNCDTACSFSLATIQIACTSLWSGDTDMAVAEGVNILTNSDAFARLSNGHFLSKTGSCKTWNSQADGYCRADAVGSIVLKRLEDAEADNNNVLGVILAAATNHSADAISITHPHAGAQADLYQQVMRRAGLDPLDVNYVELHGTGTQAGDSVEIESITNVFAPVHGQRRRSDQPLHVGAVKANVGHGEAAAGVTALMKVLCMLQKNAIPPHVGIKNRLNPSFPTDLERRNVHIPYQKTPWLRPVGRKRLAVVNNFSAAGGNTTVVLEDGPLTDRGPAHFRCKHVVAISGKHKSSLRGNVNSIISFIEANPTVSIADLSYTTCARRVHHNYRIAVPASDVNQLKELLITYLESVDSHKPLDTSGLPSVTFTFTGQGSSRHVRSKFFREVPYFRAQILHLAYLAEIQGFPDIIPAIDECENAEEAESPIITRLALVCVEIALAKYWASLGVKPSAVIGHSLGEYAALHIAGVISASDTIFLIGRRARLLEDSCSVNTHLMLAVRGTLSEVRNIVPENSYEVACINGERDIVLSGPKGQMASVTESLKENGLKCHVLDIPYAFHSSQVDPILESYEGIAKSGVIFKAPNLPAISPLLGRVIFDDKTINAGYVSRATRERVDFASALRAAKKHYNGDWNLTKGNNTKTALPTVIPSLKTSSVQQIVEEKFTKTSARVIMRSDVMHPDFLDAANGHKMNGCGVVTSSIRADLIYTLANYIGKKSDSNIKGKDINIVNMVVTKDLVAQKDKSKPQIFQVSATADFTLGVLDLEWQNVHNDGQVGDVFATANVEYGNADSWLREWSRVAHLVEGRIEALERMAKDGTANKLSRSMVYRLFSNLVDYSEKYRGIQSVILDRFEAVANVELHREVTGLCTIPPYFLDSVAHLAGLIMNGSDAMDTAAYYCVTPGWESLRLARSLKAGGKYRSYVKMIPTTDDPSIYLGDVYIFEGDTIIGMVGSIQFRRYPRILLSRFFSAPDESKTSAETPSTITTSRASNPTITNHPPPAPLMNTAPEPEPRLLQSHLEQQQQPSPASKSTATGTNIPPPNLDSNSNTARAIAIIANEAVLELSELKDEASFAELGVDSLMSLVIAEKFREQLQVTVRGSLFLEYPTVGDLKSWLREYYE</sequence>
<dbReference type="NCBIfam" id="TIGR04532">
    <property type="entry name" value="PT_fungal_PKS"/>
    <property type="match status" value="1"/>
</dbReference>
<dbReference type="GO" id="GO:0006633">
    <property type="term" value="P:fatty acid biosynthetic process"/>
    <property type="evidence" value="ECO:0007669"/>
    <property type="project" value="TreeGrafter"/>
</dbReference>
<protein>
    <recommendedName>
        <fullName evidence="11">Polyketide synthase</fullName>
    </recommendedName>
</protein>
<dbReference type="PROSITE" id="PS52019">
    <property type="entry name" value="PKS_MFAS_DH"/>
    <property type="match status" value="1"/>
</dbReference>
<dbReference type="InterPro" id="IPR016039">
    <property type="entry name" value="Thiolase-like"/>
</dbReference>
<feature type="domain" description="PKS/mFAS DH" evidence="8">
    <location>
        <begin position="1228"/>
        <end position="1536"/>
    </location>
</feature>
<dbReference type="GO" id="GO:0031177">
    <property type="term" value="F:phosphopantetheine binding"/>
    <property type="evidence" value="ECO:0007669"/>
    <property type="project" value="InterPro"/>
</dbReference>
<dbReference type="PANTHER" id="PTHR43775:SF37">
    <property type="entry name" value="SI:DKEY-61P9.11"/>
    <property type="match status" value="1"/>
</dbReference>
<dbReference type="CDD" id="cd00833">
    <property type="entry name" value="PKS"/>
    <property type="match status" value="1"/>
</dbReference>
<dbReference type="Pfam" id="PF00698">
    <property type="entry name" value="Acyl_transf_1"/>
    <property type="match status" value="1"/>
</dbReference>
<proteinExistence type="predicted"/>
<evidence type="ECO:0000256" key="1">
    <source>
        <dbReference type="ARBA" id="ARBA00022450"/>
    </source>
</evidence>
<dbReference type="SMART" id="SM00827">
    <property type="entry name" value="PKS_AT"/>
    <property type="match status" value="1"/>
</dbReference>
<evidence type="ECO:0000259" key="6">
    <source>
        <dbReference type="PROSITE" id="PS50075"/>
    </source>
</evidence>
<feature type="active site" description="Proton donor; for dehydratase activity" evidence="4">
    <location>
        <position position="1447"/>
    </location>
</feature>
<reference evidence="9" key="1">
    <citation type="submission" date="2023-03" db="EMBL/GenBank/DDBJ databases">
        <title>Complete genome of Cladonia borealis.</title>
        <authorList>
            <person name="Park H."/>
        </authorList>
    </citation>
    <scope>NUCLEOTIDE SEQUENCE</scope>
    <source>
        <strain evidence="9">ANT050790</strain>
    </source>
</reference>
<evidence type="ECO:0000259" key="7">
    <source>
        <dbReference type="PROSITE" id="PS52004"/>
    </source>
</evidence>
<evidence type="ECO:0008006" key="11">
    <source>
        <dbReference type="Google" id="ProtNLM"/>
    </source>
</evidence>
<feature type="compositionally biased region" description="Polar residues" evidence="5">
    <location>
        <begin position="1589"/>
        <end position="1617"/>
    </location>
</feature>
<dbReference type="InterPro" id="IPR009081">
    <property type="entry name" value="PP-bd_ACP"/>
</dbReference>
<dbReference type="InterPro" id="IPR042104">
    <property type="entry name" value="PKS_dehydratase_sf"/>
</dbReference>
<dbReference type="Gene3D" id="3.40.366.10">
    <property type="entry name" value="Malonyl-Coenzyme A Acyl Carrier Protein, domain 2"/>
    <property type="match status" value="2"/>
</dbReference>
<dbReference type="Gene3D" id="3.40.47.10">
    <property type="match status" value="1"/>
</dbReference>
<dbReference type="InterPro" id="IPR030918">
    <property type="entry name" value="PT_fungal_PKS"/>
</dbReference>
<dbReference type="SMART" id="SM00825">
    <property type="entry name" value="PKS_KS"/>
    <property type="match status" value="1"/>
</dbReference>
<dbReference type="Pfam" id="PF14765">
    <property type="entry name" value="PS-DH"/>
    <property type="match status" value="1"/>
</dbReference>
<dbReference type="SUPFAM" id="SSF55048">
    <property type="entry name" value="Probable ACP-binding domain of malonyl-CoA ACP transacylase"/>
    <property type="match status" value="1"/>
</dbReference>
<dbReference type="Gene3D" id="3.30.70.250">
    <property type="entry name" value="Malonyl-CoA ACP transacylase, ACP-binding"/>
    <property type="match status" value="1"/>
</dbReference>
<organism evidence="9 10">
    <name type="scientific">Cladonia borealis</name>
    <dbReference type="NCBI Taxonomy" id="184061"/>
    <lineage>
        <taxon>Eukaryota</taxon>
        <taxon>Fungi</taxon>
        <taxon>Dikarya</taxon>
        <taxon>Ascomycota</taxon>
        <taxon>Pezizomycotina</taxon>
        <taxon>Lecanoromycetes</taxon>
        <taxon>OSLEUM clade</taxon>
        <taxon>Lecanoromycetidae</taxon>
        <taxon>Lecanorales</taxon>
        <taxon>Lecanorineae</taxon>
        <taxon>Cladoniaceae</taxon>
        <taxon>Cladonia</taxon>
    </lineage>
</organism>